<dbReference type="NCBIfam" id="TIGR03865">
    <property type="entry name" value="PQQ_CXXCW"/>
    <property type="match status" value="1"/>
</dbReference>
<comment type="caution">
    <text evidence="2">The sequence shown here is derived from an EMBL/GenBank/DDBJ whole genome shotgun (WGS) entry which is preliminary data.</text>
</comment>
<dbReference type="InterPro" id="IPR036873">
    <property type="entry name" value="Rhodanese-like_dom_sf"/>
</dbReference>
<dbReference type="InterPro" id="IPR022376">
    <property type="entry name" value="PQQ_CXXCW"/>
</dbReference>
<reference evidence="2 3" key="1">
    <citation type="submission" date="2013-08" db="EMBL/GenBank/DDBJ databases">
        <title>The genome sequence of Skermanella stibiiresistens.</title>
        <authorList>
            <person name="Zhu W."/>
            <person name="Wang G."/>
        </authorList>
    </citation>
    <scope>NUCLEOTIDE SEQUENCE [LARGE SCALE GENOMIC DNA]</scope>
    <source>
        <strain evidence="2 3">SB22</strain>
    </source>
</reference>
<dbReference type="Proteomes" id="UP000019486">
    <property type="component" value="Unassembled WGS sequence"/>
</dbReference>
<dbReference type="InterPro" id="IPR001763">
    <property type="entry name" value="Rhodanese-like_dom"/>
</dbReference>
<sequence length="169" mass="18889">MPVPAGYRLDHYRAPVPSHVPGATTLTLELAEEMQRDGTAVFIDVMKVPRSAAPGLAGKWLVAAPHVAISGSAWLPEVGDGKPAPEIESYFRRNLERLTRGDRDTGVVFYCVTDCWMSWNAAKRAVSWGYTRVHWYRDGIDVWREFDLPTEIVQPVPLDVDRSLGPKVD</sequence>
<evidence type="ECO:0000313" key="2">
    <source>
        <dbReference type="EMBL" id="EWY38899.1"/>
    </source>
</evidence>
<dbReference type="STRING" id="1385369.N825_10475"/>
<dbReference type="SUPFAM" id="SSF52821">
    <property type="entry name" value="Rhodanese/Cell cycle control phosphatase"/>
    <property type="match status" value="1"/>
</dbReference>
<feature type="domain" description="Rhodanese" evidence="1">
    <location>
        <begin position="83"/>
        <end position="152"/>
    </location>
</feature>
<dbReference type="PROSITE" id="PS50206">
    <property type="entry name" value="RHODANESE_3"/>
    <property type="match status" value="1"/>
</dbReference>
<dbReference type="CDD" id="cd00158">
    <property type="entry name" value="RHOD"/>
    <property type="match status" value="1"/>
</dbReference>
<organism evidence="2 3">
    <name type="scientific">Skermanella stibiiresistens SB22</name>
    <dbReference type="NCBI Taxonomy" id="1385369"/>
    <lineage>
        <taxon>Bacteria</taxon>
        <taxon>Pseudomonadati</taxon>
        <taxon>Pseudomonadota</taxon>
        <taxon>Alphaproteobacteria</taxon>
        <taxon>Rhodospirillales</taxon>
        <taxon>Azospirillaceae</taxon>
        <taxon>Skermanella</taxon>
    </lineage>
</organism>
<dbReference type="EMBL" id="AVFL01000015">
    <property type="protein sequence ID" value="EWY38899.1"/>
    <property type="molecule type" value="Genomic_DNA"/>
</dbReference>
<name>W9GYK0_9PROT</name>
<evidence type="ECO:0000313" key="3">
    <source>
        <dbReference type="Proteomes" id="UP000019486"/>
    </source>
</evidence>
<gene>
    <name evidence="2" type="ORF">N825_10475</name>
</gene>
<proteinExistence type="predicted"/>
<protein>
    <submittedName>
        <fullName evidence="2">Rhodanese</fullName>
    </submittedName>
</protein>
<keyword evidence="3" id="KW-1185">Reference proteome</keyword>
<accession>W9GYK0</accession>
<dbReference type="Gene3D" id="3.40.250.10">
    <property type="entry name" value="Rhodanese-like domain"/>
    <property type="match status" value="1"/>
</dbReference>
<dbReference type="Pfam" id="PF00581">
    <property type="entry name" value="Rhodanese"/>
    <property type="match status" value="1"/>
</dbReference>
<evidence type="ECO:0000259" key="1">
    <source>
        <dbReference type="PROSITE" id="PS50206"/>
    </source>
</evidence>
<dbReference type="AlphaFoldDB" id="W9GYK0"/>